<feature type="transmembrane region" description="Helical" evidence="8">
    <location>
        <begin position="411"/>
        <end position="431"/>
    </location>
</feature>
<dbReference type="AlphaFoldDB" id="A0A7J7CDQ1"/>
<sequence length="454" mass="50204">MDIRLFEAAQIGNVNILHQLLAQNPLILNSITLLYSENPLHVASTAGHVEFVKEILRLKPDLAKELNRDGFSPMHMAAANGHVEITQELLKADCENCRLEGRDARTPLHFAAMKGRTSIITEMVSACAECIEDVTVSKETALHLAINCSQFEVIRVLVGSIKELKKEQILNMKDEQGNTALHLATWKKQRRVIGLLLESGAGILEVNAVNQCGLTALDILQIFPSEAGDREIEDNLHYAGATRARDISLSPMPSFGPHNQAVVNSPSEPEMRQFESNNLVDYFKFKKDRDSPSEARSSMLIIAALVAAATFQAAVNPPGGVWQDTYVPNSPNQNLSSINKAHNAGESILGSSKVVGYAIFMFFNSLGFVLSLIMIDILTSKFPLRFELEVCMVAMYFSYNSALINVSPSDLRLSVIITTAILSSIPPVLVAKWMRLFAKWLKEVLMQNLFAPRR</sequence>
<dbReference type="GO" id="GO:0005886">
    <property type="term" value="C:plasma membrane"/>
    <property type="evidence" value="ECO:0007669"/>
    <property type="project" value="TreeGrafter"/>
</dbReference>
<dbReference type="EMBL" id="JAAARO010000018">
    <property type="protein sequence ID" value="KAF5732269.1"/>
    <property type="molecule type" value="Genomic_DNA"/>
</dbReference>
<evidence type="ECO:0000256" key="4">
    <source>
        <dbReference type="ARBA" id="ARBA00022989"/>
    </source>
</evidence>
<keyword evidence="3" id="KW-0677">Repeat</keyword>
<organism evidence="10 11">
    <name type="scientific">Tripterygium wilfordii</name>
    <name type="common">Thunder God vine</name>
    <dbReference type="NCBI Taxonomy" id="458696"/>
    <lineage>
        <taxon>Eukaryota</taxon>
        <taxon>Viridiplantae</taxon>
        <taxon>Streptophyta</taxon>
        <taxon>Embryophyta</taxon>
        <taxon>Tracheophyta</taxon>
        <taxon>Spermatophyta</taxon>
        <taxon>Magnoliopsida</taxon>
        <taxon>eudicotyledons</taxon>
        <taxon>Gunneridae</taxon>
        <taxon>Pentapetalae</taxon>
        <taxon>rosids</taxon>
        <taxon>fabids</taxon>
        <taxon>Celastrales</taxon>
        <taxon>Celastraceae</taxon>
        <taxon>Tripterygium</taxon>
    </lineage>
</organism>
<dbReference type="InterPro" id="IPR026961">
    <property type="entry name" value="PGG_dom"/>
</dbReference>
<dbReference type="SMART" id="SM00248">
    <property type="entry name" value="ANK"/>
    <property type="match status" value="5"/>
</dbReference>
<evidence type="ECO:0000313" key="10">
    <source>
        <dbReference type="EMBL" id="KAF5732269.1"/>
    </source>
</evidence>
<evidence type="ECO:0000259" key="9">
    <source>
        <dbReference type="Pfam" id="PF13962"/>
    </source>
</evidence>
<dbReference type="PANTHER" id="PTHR24186:SF56">
    <property type="entry name" value="PGG DOMAIN-CONTAINING PROTEIN"/>
    <property type="match status" value="1"/>
</dbReference>
<keyword evidence="4 8" id="KW-1133">Transmembrane helix</keyword>
<keyword evidence="5 7" id="KW-0040">ANK repeat</keyword>
<dbReference type="Pfam" id="PF00023">
    <property type="entry name" value="Ank"/>
    <property type="match status" value="1"/>
</dbReference>
<feature type="repeat" description="ANK" evidence="7">
    <location>
        <begin position="176"/>
        <end position="208"/>
    </location>
</feature>
<evidence type="ECO:0000256" key="7">
    <source>
        <dbReference type="PROSITE-ProRule" id="PRU00023"/>
    </source>
</evidence>
<dbReference type="PROSITE" id="PS50088">
    <property type="entry name" value="ANK_REPEAT"/>
    <property type="match status" value="2"/>
</dbReference>
<dbReference type="Proteomes" id="UP000593562">
    <property type="component" value="Unassembled WGS sequence"/>
</dbReference>
<dbReference type="Pfam" id="PF12796">
    <property type="entry name" value="Ank_2"/>
    <property type="match status" value="2"/>
</dbReference>
<keyword evidence="6 8" id="KW-0472">Membrane</keyword>
<dbReference type="Pfam" id="PF13962">
    <property type="entry name" value="PGG"/>
    <property type="match status" value="1"/>
</dbReference>
<evidence type="ECO:0000313" key="11">
    <source>
        <dbReference type="Proteomes" id="UP000593562"/>
    </source>
</evidence>
<evidence type="ECO:0000256" key="2">
    <source>
        <dbReference type="ARBA" id="ARBA00022692"/>
    </source>
</evidence>
<dbReference type="SUPFAM" id="SSF48403">
    <property type="entry name" value="Ankyrin repeat"/>
    <property type="match status" value="1"/>
</dbReference>
<proteinExistence type="predicted"/>
<feature type="domain" description="PGG" evidence="9">
    <location>
        <begin position="294"/>
        <end position="400"/>
    </location>
</feature>
<reference evidence="10 11" key="1">
    <citation type="journal article" date="2020" name="Nat. Commun.">
        <title>Genome of Tripterygium wilfordii and identification of cytochrome P450 involved in triptolide biosynthesis.</title>
        <authorList>
            <person name="Tu L."/>
            <person name="Su P."/>
            <person name="Zhang Z."/>
            <person name="Gao L."/>
            <person name="Wang J."/>
            <person name="Hu T."/>
            <person name="Zhou J."/>
            <person name="Zhang Y."/>
            <person name="Zhao Y."/>
            <person name="Liu Y."/>
            <person name="Song Y."/>
            <person name="Tong Y."/>
            <person name="Lu Y."/>
            <person name="Yang J."/>
            <person name="Xu C."/>
            <person name="Jia M."/>
            <person name="Peters R.J."/>
            <person name="Huang L."/>
            <person name="Gao W."/>
        </authorList>
    </citation>
    <scope>NUCLEOTIDE SEQUENCE [LARGE SCALE GENOMIC DNA]</scope>
    <source>
        <strain evidence="11">cv. XIE 37</strain>
        <tissue evidence="10">Leaf</tissue>
    </source>
</reference>
<keyword evidence="11" id="KW-1185">Reference proteome</keyword>
<evidence type="ECO:0000256" key="6">
    <source>
        <dbReference type="ARBA" id="ARBA00023136"/>
    </source>
</evidence>
<evidence type="ECO:0000256" key="8">
    <source>
        <dbReference type="SAM" id="Phobius"/>
    </source>
</evidence>
<keyword evidence="2 8" id="KW-0812">Transmembrane</keyword>
<dbReference type="InParanoid" id="A0A7J7CDQ1"/>
<dbReference type="InterPro" id="IPR002110">
    <property type="entry name" value="Ankyrin_rpt"/>
</dbReference>
<comment type="subcellular location">
    <subcellularLocation>
        <location evidence="1">Membrane</location>
        <topology evidence="1">Multi-pass membrane protein</topology>
    </subcellularLocation>
</comment>
<gene>
    <name evidence="10" type="ORF">HS088_TW18G00961</name>
</gene>
<evidence type="ECO:0000256" key="1">
    <source>
        <dbReference type="ARBA" id="ARBA00004141"/>
    </source>
</evidence>
<dbReference type="PANTHER" id="PTHR24186">
    <property type="entry name" value="PROTEIN PHOSPHATASE 1 REGULATORY SUBUNIT"/>
    <property type="match status" value="1"/>
</dbReference>
<protein>
    <submittedName>
        <fullName evidence="10">Putative Ankyrin repeat family protein</fullName>
    </submittedName>
</protein>
<name>A0A7J7CDQ1_TRIWF</name>
<dbReference type="PRINTS" id="PR01415">
    <property type="entry name" value="ANKYRIN"/>
</dbReference>
<accession>A0A7J7CDQ1</accession>
<comment type="caution">
    <text evidence="10">The sequence shown here is derived from an EMBL/GenBank/DDBJ whole genome shotgun (WGS) entry which is preliminary data.</text>
</comment>
<dbReference type="InterPro" id="IPR036770">
    <property type="entry name" value="Ankyrin_rpt-contain_sf"/>
</dbReference>
<dbReference type="PROSITE" id="PS50297">
    <property type="entry name" value="ANK_REP_REGION"/>
    <property type="match status" value="2"/>
</dbReference>
<evidence type="ECO:0000256" key="5">
    <source>
        <dbReference type="ARBA" id="ARBA00023043"/>
    </source>
</evidence>
<dbReference type="Gene3D" id="1.25.40.20">
    <property type="entry name" value="Ankyrin repeat-containing domain"/>
    <property type="match status" value="1"/>
</dbReference>
<evidence type="ECO:0000256" key="3">
    <source>
        <dbReference type="ARBA" id="ARBA00022737"/>
    </source>
</evidence>
<feature type="repeat" description="ANK" evidence="7">
    <location>
        <begin position="69"/>
        <end position="91"/>
    </location>
</feature>
<feature type="transmembrane region" description="Helical" evidence="8">
    <location>
        <begin position="354"/>
        <end position="375"/>
    </location>
</feature>
<feature type="transmembrane region" description="Helical" evidence="8">
    <location>
        <begin position="382"/>
        <end position="399"/>
    </location>
</feature>